<dbReference type="Pfam" id="PF13623">
    <property type="entry name" value="SurA_N_2"/>
    <property type="match status" value="1"/>
</dbReference>
<keyword evidence="1" id="KW-0732">Signal</keyword>
<gene>
    <name evidence="2" type="ORF">NBG4_80022</name>
</gene>
<protein>
    <recommendedName>
        <fullName evidence="4">Peptidylprolyl isomerase</fullName>
    </recommendedName>
</protein>
<dbReference type="PANTHER" id="PTHR47637:SF1">
    <property type="entry name" value="CHAPERONE SURA"/>
    <property type="match status" value="1"/>
</dbReference>
<dbReference type="PANTHER" id="PTHR47637">
    <property type="entry name" value="CHAPERONE SURA"/>
    <property type="match status" value="1"/>
</dbReference>
<dbReference type="InterPro" id="IPR027304">
    <property type="entry name" value="Trigger_fact/SurA_dom_sf"/>
</dbReference>
<evidence type="ECO:0000313" key="2">
    <source>
        <dbReference type="EMBL" id="SPQ01922.1"/>
    </source>
</evidence>
<dbReference type="Proteomes" id="UP000245125">
    <property type="component" value="Unassembled WGS sequence"/>
</dbReference>
<dbReference type="SUPFAM" id="SSF109998">
    <property type="entry name" value="Triger factor/SurA peptide-binding domain-like"/>
    <property type="match status" value="1"/>
</dbReference>
<evidence type="ECO:0008006" key="4">
    <source>
        <dbReference type="Google" id="ProtNLM"/>
    </source>
</evidence>
<accession>A0A2U3QKL9</accession>
<evidence type="ECO:0000256" key="1">
    <source>
        <dbReference type="ARBA" id="ARBA00022729"/>
    </source>
</evidence>
<keyword evidence="3" id="KW-1185">Reference proteome</keyword>
<reference evidence="3" key="1">
    <citation type="submission" date="2018-03" db="EMBL/GenBank/DDBJ databases">
        <authorList>
            <person name="Zecchin S."/>
        </authorList>
    </citation>
    <scope>NUCLEOTIDE SEQUENCE [LARGE SCALE GENOMIC DNA]</scope>
</reference>
<proteinExistence type="predicted"/>
<sequence length="166" mass="19522">MRLIIVVILLFTFYFSLCTSSGAEIYDRVIASVNDQAITLSEFQAQFNNTKKLTPDTTEDEVLNTMINRLLLLREAKKYSIEAPSRDEMLNEYIDLKLRAFIRVGEKDIEEFYAANEDKFRGKGYEDSREEIEQYLTEKDLNVKLKEMLKELRKNAYIRTQLKPDK</sequence>
<dbReference type="InterPro" id="IPR050280">
    <property type="entry name" value="OMP_Chaperone_SurA"/>
</dbReference>
<name>A0A2U3QKL9_9BACT</name>
<evidence type="ECO:0000313" key="3">
    <source>
        <dbReference type="Proteomes" id="UP000245125"/>
    </source>
</evidence>
<dbReference type="AlphaFoldDB" id="A0A2U3QKL9"/>
<dbReference type="Gene3D" id="1.10.4030.10">
    <property type="entry name" value="Porin chaperone SurA, peptide-binding domain"/>
    <property type="match status" value="2"/>
</dbReference>
<dbReference type="EMBL" id="OUUY01000130">
    <property type="protein sequence ID" value="SPQ01922.1"/>
    <property type="molecule type" value="Genomic_DNA"/>
</dbReference>
<organism evidence="2 3">
    <name type="scientific">Candidatus Sulfobium mesophilum</name>
    <dbReference type="NCBI Taxonomy" id="2016548"/>
    <lineage>
        <taxon>Bacteria</taxon>
        <taxon>Pseudomonadati</taxon>
        <taxon>Nitrospirota</taxon>
        <taxon>Nitrospiria</taxon>
        <taxon>Nitrospirales</taxon>
        <taxon>Nitrospiraceae</taxon>
        <taxon>Candidatus Sulfobium</taxon>
    </lineage>
</organism>